<comment type="caution">
    <text evidence="5">The sequence shown here is derived from an EMBL/GenBank/DDBJ whole genome shotgun (WGS) entry which is preliminary data.</text>
</comment>
<dbReference type="InterPro" id="IPR014721">
    <property type="entry name" value="Ribsml_uS5_D2-typ_fold_subgr"/>
</dbReference>
<reference evidence="5 6" key="1">
    <citation type="journal article" date="2017" name="ISME J.">
        <title>Energy and carbon metabolisms in a deep terrestrial subsurface fluid microbial community.</title>
        <authorList>
            <person name="Momper L."/>
            <person name="Jungbluth S.P."/>
            <person name="Lee M.D."/>
            <person name="Amend J.P."/>
        </authorList>
    </citation>
    <scope>NUCLEOTIDE SEQUENCE [LARGE SCALE GENOMIC DNA]</scope>
    <source>
        <strain evidence="5">SURF_5</strain>
    </source>
</reference>
<dbReference type="GO" id="GO:0003677">
    <property type="term" value="F:DNA binding"/>
    <property type="evidence" value="ECO:0007669"/>
    <property type="project" value="InterPro"/>
</dbReference>
<evidence type="ECO:0000313" key="5">
    <source>
        <dbReference type="EMBL" id="RJP18910.1"/>
    </source>
</evidence>
<dbReference type="PROSITE" id="PS50051">
    <property type="entry name" value="MCM_2"/>
    <property type="match status" value="1"/>
</dbReference>
<dbReference type="NCBIfam" id="TIGR00368">
    <property type="entry name" value="YifB family Mg chelatase-like AAA ATPase"/>
    <property type="match status" value="1"/>
</dbReference>
<keyword evidence="3 5" id="KW-0067">ATP-binding</keyword>
<dbReference type="Gene3D" id="3.30.230.10">
    <property type="match status" value="1"/>
</dbReference>
<evidence type="ECO:0000256" key="1">
    <source>
        <dbReference type="ARBA" id="ARBA00006354"/>
    </source>
</evidence>
<dbReference type="PANTHER" id="PTHR32039">
    <property type="entry name" value="MAGNESIUM-CHELATASE SUBUNIT CHLI"/>
    <property type="match status" value="1"/>
</dbReference>
<gene>
    <name evidence="5" type="ORF">C4520_13615</name>
</gene>
<dbReference type="InterPro" id="IPR025158">
    <property type="entry name" value="Mg_chelat-rel_C"/>
</dbReference>
<organism evidence="5 6">
    <name type="scientific">Abyssobacteria bacterium (strain SURF_5)</name>
    <dbReference type="NCBI Taxonomy" id="2093360"/>
    <lineage>
        <taxon>Bacteria</taxon>
        <taxon>Pseudomonadati</taxon>
        <taxon>Candidatus Hydrogenedentota</taxon>
        <taxon>Candidatus Abyssobacteria</taxon>
    </lineage>
</organism>
<dbReference type="EMBL" id="QZKU01000095">
    <property type="protein sequence ID" value="RJP18910.1"/>
    <property type="molecule type" value="Genomic_DNA"/>
</dbReference>
<protein>
    <submittedName>
        <fullName evidence="5">ATP-binding protein</fullName>
    </submittedName>
</protein>
<name>A0A3A4NP65_ABYX5</name>
<proteinExistence type="inferred from homology"/>
<dbReference type="InterPro" id="IPR020568">
    <property type="entry name" value="Ribosomal_Su5_D2-typ_SF"/>
</dbReference>
<dbReference type="InterPro" id="IPR003593">
    <property type="entry name" value="AAA+_ATPase"/>
</dbReference>
<accession>A0A3A4NP65</accession>
<dbReference type="SUPFAM" id="SSF52540">
    <property type="entry name" value="P-loop containing nucleoside triphosphate hydrolases"/>
    <property type="match status" value="1"/>
</dbReference>
<dbReference type="Pfam" id="PF13541">
    <property type="entry name" value="ChlI"/>
    <property type="match status" value="1"/>
</dbReference>
<dbReference type="PRINTS" id="PR01657">
    <property type="entry name" value="MCMFAMILY"/>
</dbReference>
<dbReference type="InterPro" id="IPR000523">
    <property type="entry name" value="Mg_chelatse_chII-like_cat_dom"/>
</dbReference>
<keyword evidence="2" id="KW-0547">Nucleotide-binding</keyword>
<dbReference type="InterPro" id="IPR001208">
    <property type="entry name" value="MCM_dom"/>
</dbReference>
<dbReference type="Gene3D" id="3.40.50.300">
    <property type="entry name" value="P-loop containing nucleotide triphosphate hydrolases"/>
    <property type="match status" value="1"/>
</dbReference>
<comment type="similarity">
    <text evidence="1">Belongs to the Mg-chelatase subunits D/I family. ComM subfamily.</text>
</comment>
<evidence type="ECO:0000259" key="4">
    <source>
        <dbReference type="PROSITE" id="PS50051"/>
    </source>
</evidence>
<dbReference type="Proteomes" id="UP000265882">
    <property type="component" value="Unassembled WGS sequence"/>
</dbReference>
<dbReference type="SUPFAM" id="SSF54211">
    <property type="entry name" value="Ribosomal protein S5 domain 2-like"/>
    <property type="match status" value="1"/>
</dbReference>
<dbReference type="Pfam" id="PF13335">
    <property type="entry name" value="Mg_chelatase_C"/>
    <property type="match status" value="1"/>
</dbReference>
<sequence>MLAKVFSSSVFGVDAFQVEVEVDLGGGLPHYTIVGLPDNAVKESRERVIAALKNSGYYLPNRRITINLAPADVRKEGSSFDLPIAVAILAASEQIKTAKFLDYYIAGELSLDGAIRGIAGVLSMALQTAKSGKRGLVIPADNAAEAAVVEKIEVIPVKKLRELVDFLDDFTPIQPHRIDVDSAFQQSSQYDIDFTDVKGQAHVKRALEVAAAGGHNVLMIGPPGSGKTMLAKRLATILPDMTLDEAHEITKIHSISGLMPPGKALIATRTFRSPHHTISDVALVGGGNYPRPGEVSLAHNGVLFLDEFPEFSRKALAALREPLEEGAVTISRAAYSLTFPADFMLAAAMNPCPCGNFGDPRRECTCQPWQVQRYIGKISGPLLDRIDMHMEVPALKLTDLQTTEPSGEPSSVIRTRVQKARDLQRERYKSDKICCNSQMGARQVKKYCTATDDAKDLLKAAILNLGISARAYDRILKVSRTIADLAESGTIRAEHISEAIQYRSFDRGLWR</sequence>
<evidence type="ECO:0000313" key="6">
    <source>
        <dbReference type="Proteomes" id="UP000265882"/>
    </source>
</evidence>
<evidence type="ECO:0000256" key="3">
    <source>
        <dbReference type="ARBA" id="ARBA00022840"/>
    </source>
</evidence>
<dbReference type="SMART" id="SM00382">
    <property type="entry name" value="AAA"/>
    <property type="match status" value="1"/>
</dbReference>
<feature type="domain" description="MCM C-terminal AAA(+) ATPase" evidence="4">
    <location>
        <begin position="293"/>
        <end position="351"/>
    </location>
</feature>
<dbReference type="InterPro" id="IPR004482">
    <property type="entry name" value="Mg_chelat-rel"/>
</dbReference>
<dbReference type="GO" id="GO:0005524">
    <property type="term" value="F:ATP binding"/>
    <property type="evidence" value="ECO:0007669"/>
    <property type="project" value="UniProtKB-KW"/>
</dbReference>
<dbReference type="AlphaFoldDB" id="A0A3A4NP65"/>
<dbReference type="PANTHER" id="PTHR32039:SF7">
    <property type="entry name" value="COMPETENCE PROTEIN COMM"/>
    <property type="match status" value="1"/>
</dbReference>
<dbReference type="InterPro" id="IPR045006">
    <property type="entry name" value="CHLI-like"/>
</dbReference>
<evidence type="ECO:0000256" key="2">
    <source>
        <dbReference type="ARBA" id="ARBA00022741"/>
    </source>
</evidence>
<dbReference type="Pfam" id="PF01078">
    <property type="entry name" value="Mg_chelatase"/>
    <property type="match status" value="1"/>
</dbReference>
<dbReference type="InterPro" id="IPR027417">
    <property type="entry name" value="P-loop_NTPase"/>
</dbReference>